<dbReference type="InterPro" id="IPR036291">
    <property type="entry name" value="NAD(P)-bd_dom_sf"/>
</dbReference>
<feature type="domain" description="Gfo/Idh/MocA-like oxidoreductase C-terminal" evidence="2">
    <location>
        <begin position="143"/>
        <end position="340"/>
    </location>
</feature>
<dbReference type="EMBL" id="VBOW01000014">
    <property type="protein sequence ID" value="TMQ60396.1"/>
    <property type="molecule type" value="Genomic_DNA"/>
</dbReference>
<evidence type="ECO:0000259" key="2">
    <source>
        <dbReference type="Pfam" id="PF02894"/>
    </source>
</evidence>
<evidence type="ECO:0000313" key="3">
    <source>
        <dbReference type="EMBL" id="TMQ60396.1"/>
    </source>
</evidence>
<accession>A0A538T9V0</accession>
<dbReference type="Gene3D" id="3.30.360.10">
    <property type="entry name" value="Dihydrodipicolinate Reductase, domain 2"/>
    <property type="match status" value="1"/>
</dbReference>
<dbReference type="Proteomes" id="UP000316852">
    <property type="component" value="Unassembled WGS sequence"/>
</dbReference>
<evidence type="ECO:0000313" key="4">
    <source>
        <dbReference type="Proteomes" id="UP000316852"/>
    </source>
</evidence>
<proteinExistence type="predicted"/>
<dbReference type="GO" id="GO:0000166">
    <property type="term" value="F:nucleotide binding"/>
    <property type="evidence" value="ECO:0007669"/>
    <property type="project" value="InterPro"/>
</dbReference>
<dbReference type="AlphaFoldDB" id="A0A538T9V0"/>
<dbReference type="InterPro" id="IPR000683">
    <property type="entry name" value="Gfo/Idh/MocA-like_OxRdtase_N"/>
</dbReference>
<protein>
    <submittedName>
        <fullName evidence="3">Gfo/Idh/MocA family oxidoreductase</fullName>
    </submittedName>
</protein>
<organism evidence="3 4">
    <name type="scientific">Eiseniibacteriota bacterium</name>
    <dbReference type="NCBI Taxonomy" id="2212470"/>
    <lineage>
        <taxon>Bacteria</taxon>
        <taxon>Candidatus Eiseniibacteriota</taxon>
    </lineage>
</organism>
<dbReference type="Pfam" id="PF02894">
    <property type="entry name" value="GFO_IDH_MocA_C"/>
    <property type="match status" value="1"/>
</dbReference>
<dbReference type="SUPFAM" id="SSF55347">
    <property type="entry name" value="Glyceraldehyde-3-phosphate dehydrogenase-like, C-terminal domain"/>
    <property type="match status" value="1"/>
</dbReference>
<feature type="domain" description="Gfo/Idh/MocA-like oxidoreductase N-terminal" evidence="1">
    <location>
        <begin position="10"/>
        <end position="127"/>
    </location>
</feature>
<gene>
    <name evidence="3" type="ORF">E6K76_01805</name>
</gene>
<name>A0A538T9V0_UNCEI</name>
<reference evidence="3 4" key="1">
    <citation type="journal article" date="2019" name="Nat. Microbiol.">
        <title>Mediterranean grassland soil C-N compound turnover is dependent on rainfall and depth, and is mediated by genomically divergent microorganisms.</title>
        <authorList>
            <person name="Diamond S."/>
            <person name="Andeer P.F."/>
            <person name="Li Z."/>
            <person name="Crits-Christoph A."/>
            <person name="Burstein D."/>
            <person name="Anantharaman K."/>
            <person name="Lane K.R."/>
            <person name="Thomas B.C."/>
            <person name="Pan C."/>
            <person name="Northen T.R."/>
            <person name="Banfield J.F."/>
        </authorList>
    </citation>
    <scope>NUCLEOTIDE SEQUENCE [LARGE SCALE GENOMIC DNA]</scope>
    <source>
        <strain evidence="3">WS_6</strain>
    </source>
</reference>
<dbReference type="InterPro" id="IPR052515">
    <property type="entry name" value="Gfo/Idh/MocA_Oxidoreductase"/>
</dbReference>
<dbReference type="InterPro" id="IPR004104">
    <property type="entry name" value="Gfo/Idh/MocA-like_OxRdtase_C"/>
</dbReference>
<dbReference type="SUPFAM" id="SSF51735">
    <property type="entry name" value="NAD(P)-binding Rossmann-fold domains"/>
    <property type="match status" value="1"/>
</dbReference>
<evidence type="ECO:0000259" key="1">
    <source>
        <dbReference type="Pfam" id="PF01408"/>
    </source>
</evidence>
<dbReference type="PANTHER" id="PTHR43249:SF1">
    <property type="entry name" value="D-GLUCOSIDE 3-DEHYDROGENASE"/>
    <property type="match status" value="1"/>
</dbReference>
<comment type="caution">
    <text evidence="3">The sequence shown here is derived from an EMBL/GenBank/DDBJ whole genome shotgun (WGS) entry which is preliminary data.</text>
</comment>
<dbReference type="Pfam" id="PF01408">
    <property type="entry name" value="GFO_IDH_MocA"/>
    <property type="match status" value="1"/>
</dbReference>
<sequence length="341" mass="38337">MPAVPQGITRVGLIGVGAIAQVNHLPALARMKDVEIFGICDDDPEKARVVAERFRVPHALSDYEKLLRLKELDAVIVATPNHLHAPMTLAALDYGKHVLCEKPPARTASEAEMMAEAARRSGKTLMYAMNNRFRAEAQILRRFIERRELGDIFYAKTGWLRYRTERGGPEWYTNKRSSGGGVLMDLGVQMLDLSVWLLGNPKVVSVTATKYGRDPRQDVEDTVAAMLLLENGASLTLEVSWALLLEKNFAYLNLYGTEGAALLHPFRIHKEMGGRLKDVTPSLDSGRNLYKQSYESELEHFLRCISQGERPQASPEEGLHIMRIIDAIYQSAETRREVRLH</sequence>
<dbReference type="PANTHER" id="PTHR43249">
    <property type="entry name" value="UDP-N-ACETYL-2-AMINO-2-DEOXY-D-GLUCURONATE OXIDASE"/>
    <property type="match status" value="1"/>
</dbReference>
<dbReference type="Gene3D" id="3.40.50.720">
    <property type="entry name" value="NAD(P)-binding Rossmann-like Domain"/>
    <property type="match status" value="1"/>
</dbReference>